<evidence type="ECO:0000313" key="2">
    <source>
        <dbReference type="Proteomes" id="UP000245430"/>
    </source>
</evidence>
<comment type="caution">
    <text evidence="1">The sequence shown here is derived from an EMBL/GenBank/DDBJ whole genome shotgun (WGS) entry which is preliminary data.</text>
</comment>
<dbReference type="Gene3D" id="2.60.120.10">
    <property type="entry name" value="Jelly Rolls"/>
    <property type="match status" value="1"/>
</dbReference>
<keyword evidence="2" id="KW-1185">Reference proteome</keyword>
<name>A0A316DJT9_9FLAO</name>
<evidence type="ECO:0000313" key="1">
    <source>
        <dbReference type="EMBL" id="PWK17762.1"/>
    </source>
</evidence>
<dbReference type="SUPFAM" id="SSF51182">
    <property type="entry name" value="RmlC-like cupins"/>
    <property type="match status" value="1"/>
</dbReference>
<dbReference type="OrthoDB" id="8480170at2"/>
<dbReference type="InterPro" id="IPR014710">
    <property type="entry name" value="RmlC-like_jellyroll"/>
</dbReference>
<sequence length="144" mass="16316">MSKFLKNLCSQERNISLNSQFKITTLLFLCLMGCKNKTTIPDPLQAGWNNQSVCVVVEDNPKIRVLKCTFPPGVGHERHYHAAHFGYTIKGSKFRIKDTTGTREIDVPTGTEFYNEGIEWHEVLNIGDSIAEFLIIEPKTNSDK</sequence>
<accession>A0A316DJT9</accession>
<organism evidence="1 2">
    <name type="scientific">Xanthomarina spongicola</name>
    <dbReference type="NCBI Taxonomy" id="570520"/>
    <lineage>
        <taxon>Bacteria</taxon>
        <taxon>Pseudomonadati</taxon>
        <taxon>Bacteroidota</taxon>
        <taxon>Flavobacteriia</taxon>
        <taxon>Flavobacteriales</taxon>
        <taxon>Flavobacteriaceae</taxon>
        <taxon>Xanthomarina</taxon>
    </lineage>
</organism>
<dbReference type="Proteomes" id="UP000245430">
    <property type="component" value="Unassembled WGS sequence"/>
</dbReference>
<dbReference type="AlphaFoldDB" id="A0A316DJT9"/>
<gene>
    <name evidence="1" type="ORF">LX78_02553</name>
</gene>
<reference evidence="1 2" key="1">
    <citation type="submission" date="2018-05" db="EMBL/GenBank/DDBJ databases">
        <title>Genomic Encyclopedia of Archaeal and Bacterial Type Strains, Phase II (KMG-II): from individual species to whole genera.</title>
        <authorList>
            <person name="Goeker M."/>
        </authorList>
    </citation>
    <scope>NUCLEOTIDE SEQUENCE [LARGE SCALE GENOMIC DNA]</scope>
    <source>
        <strain evidence="1 2">DSM 22637</strain>
    </source>
</reference>
<dbReference type="InterPro" id="IPR011051">
    <property type="entry name" value="RmlC_Cupin_sf"/>
</dbReference>
<protein>
    <recommendedName>
        <fullName evidence="3">Cupin domain-containing protein</fullName>
    </recommendedName>
</protein>
<dbReference type="EMBL" id="QGGP01000007">
    <property type="protein sequence ID" value="PWK17762.1"/>
    <property type="molecule type" value="Genomic_DNA"/>
</dbReference>
<proteinExistence type="predicted"/>
<evidence type="ECO:0008006" key="3">
    <source>
        <dbReference type="Google" id="ProtNLM"/>
    </source>
</evidence>
<dbReference type="RefSeq" id="WP_146192582.1">
    <property type="nucleotide sequence ID" value="NZ_QGGP01000007.1"/>
</dbReference>